<protein>
    <recommendedName>
        <fullName evidence="3">UBC core domain-containing protein</fullName>
    </recommendedName>
</protein>
<accession>A0A2G5EZ45</accession>
<dbReference type="PROSITE" id="PS50127">
    <property type="entry name" value="UBC_2"/>
    <property type="match status" value="1"/>
</dbReference>
<reference evidence="4 5" key="1">
    <citation type="submission" date="2017-09" db="EMBL/GenBank/DDBJ databases">
        <title>WGS assembly of Aquilegia coerulea Goldsmith.</title>
        <authorList>
            <person name="Hodges S."/>
            <person name="Kramer E."/>
            <person name="Nordborg M."/>
            <person name="Tomkins J."/>
            <person name="Borevitz J."/>
            <person name="Derieg N."/>
            <person name="Yan J."/>
            <person name="Mihaltcheva S."/>
            <person name="Hayes R.D."/>
            <person name="Rokhsar D."/>
        </authorList>
    </citation>
    <scope>NUCLEOTIDE SEQUENCE [LARGE SCALE GENOMIC DNA]</scope>
    <source>
        <strain evidence="5">cv. Goldsmith</strain>
    </source>
</reference>
<dbReference type="AlphaFoldDB" id="A0A2G5EZ45"/>
<dbReference type="GO" id="GO:0061631">
    <property type="term" value="F:ubiquitin conjugating enzyme activity"/>
    <property type="evidence" value="ECO:0007669"/>
    <property type="project" value="TreeGrafter"/>
</dbReference>
<name>A0A2G5EZ45_AQUCA</name>
<proteinExistence type="predicted"/>
<dbReference type="Pfam" id="PF00179">
    <property type="entry name" value="UQ_con"/>
    <property type="match status" value="1"/>
</dbReference>
<dbReference type="InterPro" id="IPR016135">
    <property type="entry name" value="UBQ-conjugating_enzyme/RWD"/>
</dbReference>
<evidence type="ECO:0000313" key="5">
    <source>
        <dbReference type="Proteomes" id="UP000230069"/>
    </source>
</evidence>
<dbReference type="InterPro" id="IPR000608">
    <property type="entry name" value="UBC"/>
</dbReference>
<evidence type="ECO:0000256" key="2">
    <source>
        <dbReference type="ARBA" id="ARBA00022786"/>
    </source>
</evidence>
<sequence length="314" mass="36693">MEIEELLDEVEINFNNFTKFDFVVDPSDHHYVRRSWSRYEDNYPENTIANITSEWNDLVKGLPYTDSIFVRAYEKRRDLMRAVIVGPKNTPYCYSLFFFDILFPRDYPDSLPKFAFRSTTGTYNPNPSMYDSGTKGKLSLIDTLGRKLELLSLRESNVLKTLVTLRTKVLNAKPEFGDHNGVFKLSCKTMLETFRRPPKHFEDFVKGHFRVCAHSILWTCDEYMDNGAAIGEMVTLLFKTFEANGNYLKHLNHLLDKANAMARYEKHEDEIRKNKAKNGVWTDAWMQLKNMMVVKESAYKVGCNKDCERFPTFN</sequence>
<dbReference type="Proteomes" id="UP000230069">
    <property type="component" value="Unassembled WGS sequence"/>
</dbReference>
<dbReference type="Gene3D" id="3.10.110.10">
    <property type="entry name" value="Ubiquitin Conjugating Enzyme"/>
    <property type="match status" value="1"/>
</dbReference>
<dbReference type="OrthoDB" id="47801at2759"/>
<keyword evidence="1" id="KW-0808">Transferase</keyword>
<keyword evidence="5" id="KW-1185">Reference proteome</keyword>
<keyword evidence="2" id="KW-0833">Ubl conjugation pathway</keyword>
<evidence type="ECO:0000313" key="4">
    <source>
        <dbReference type="EMBL" id="PIA61024.1"/>
    </source>
</evidence>
<dbReference type="InParanoid" id="A0A2G5EZ45"/>
<dbReference type="PANTHER" id="PTHR46116:SF13">
    <property type="entry name" value="UBIQUITIN-CONJUGATING ENZYME E2 24-RELATED"/>
    <property type="match status" value="1"/>
</dbReference>
<dbReference type="STRING" id="218851.A0A2G5EZ45"/>
<dbReference type="EMBL" id="KZ305020">
    <property type="protein sequence ID" value="PIA61024.1"/>
    <property type="molecule type" value="Genomic_DNA"/>
</dbReference>
<gene>
    <name evidence="4" type="ORF">AQUCO_00300508v1</name>
</gene>
<feature type="domain" description="UBC core" evidence="3">
    <location>
        <begin position="46"/>
        <end position="206"/>
    </location>
</feature>
<dbReference type="PANTHER" id="PTHR46116">
    <property type="entry name" value="(E3-INDEPENDENT) E2 UBIQUITIN-CONJUGATING ENZYME"/>
    <property type="match status" value="1"/>
</dbReference>
<organism evidence="4 5">
    <name type="scientific">Aquilegia coerulea</name>
    <name type="common">Rocky mountain columbine</name>
    <dbReference type="NCBI Taxonomy" id="218851"/>
    <lineage>
        <taxon>Eukaryota</taxon>
        <taxon>Viridiplantae</taxon>
        <taxon>Streptophyta</taxon>
        <taxon>Embryophyta</taxon>
        <taxon>Tracheophyta</taxon>
        <taxon>Spermatophyta</taxon>
        <taxon>Magnoliopsida</taxon>
        <taxon>Ranunculales</taxon>
        <taxon>Ranunculaceae</taxon>
        <taxon>Thalictroideae</taxon>
        <taxon>Aquilegia</taxon>
    </lineage>
</organism>
<evidence type="ECO:0000256" key="1">
    <source>
        <dbReference type="ARBA" id="ARBA00022679"/>
    </source>
</evidence>
<evidence type="ECO:0000259" key="3">
    <source>
        <dbReference type="PROSITE" id="PS50127"/>
    </source>
</evidence>
<dbReference type="SUPFAM" id="SSF54495">
    <property type="entry name" value="UBC-like"/>
    <property type="match status" value="1"/>
</dbReference>